<feature type="coiled-coil region" evidence="1">
    <location>
        <begin position="404"/>
        <end position="473"/>
    </location>
</feature>
<evidence type="ECO:0000313" key="3">
    <source>
        <dbReference type="EMBL" id="SET27755.1"/>
    </source>
</evidence>
<dbReference type="InterPro" id="IPR006119">
    <property type="entry name" value="Resolv_N"/>
</dbReference>
<dbReference type="PROSITE" id="PS51737">
    <property type="entry name" value="RECOMBINASE_DNA_BIND"/>
    <property type="match status" value="1"/>
</dbReference>
<dbReference type="Pfam" id="PF07508">
    <property type="entry name" value="Recombinase"/>
    <property type="match status" value="1"/>
</dbReference>
<dbReference type="RefSeq" id="WP_074661689.1">
    <property type="nucleotide sequence ID" value="NZ_FOIO01000004.1"/>
</dbReference>
<dbReference type="SUPFAM" id="SSF53041">
    <property type="entry name" value="Resolvase-like"/>
    <property type="match status" value="1"/>
</dbReference>
<keyword evidence="1" id="KW-0175">Coiled coil</keyword>
<dbReference type="GeneID" id="86054314"/>
<name>A0A1I0D6G8_9FIRM</name>
<organism evidence="3 4">
    <name type="scientific">Enterocloster clostridioformis</name>
    <dbReference type="NCBI Taxonomy" id="1531"/>
    <lineage>
        <taxon>Bacteria</taxon>
        <taxon>Bacillati</taxon>
        <taxon>Bacillota</taxon>
        <taxon>Clostridia</taxon>
        <taxon>Lachnospirales</taxon>
        <taxon>Lachnospiraceae</taxon>
        <taxon>Enterocloster</taxon>
    </lineage>
</organism>
<dbReference type="GO" id="GO:0003677">
    <property type="term" value="F:DNA binding"/>
    <property type="evidence" value="ECO:0007669"/>
    <property type="project" value="InterPro"/>
</dbReference>
<evidence type="ECO:0000313" key="4">
    <source>
        <dbReference type="Proteomes" id="UP000182121"/>
    </source>
</evidence>
<dbReference type="Pfam" id="PF00239">
    <property type="entry name" value="Resolvase"/>
    <property type="match status" value="1"/>
</dbReference>
<protein>
    <submittedName>
        <fullName evidence="3">Site-specific DNA recombinase</fullName>
    </submittedName>
</protein>
<dbReference type="InterPro" id="IPR050639">
    <property type="entry name" value="SSR_resolvase"/>
</dbReference>
<reference evidence="3 4" key="1">
    <citation type="submission" date="2016-10" db="EMBL/GenBank/DDBJ databases">
        <authorList>
            <person name="Varghese N."/>
            <person name="Submissions S."/>
        </authorList>
    </citation>
    <scope>NUCLEOTIDE SEQUENCE [LARGE SCALE GENOMIC DNA]</scope>
    <source>
        <strain evidence="3 4">NLAE-zl-C196</strain>
    </source>
</reference>
<accession>A0A1I0D6G8</accession>
<dbReference type="Proteomes" id="UP000182121">
    <property type="component" value="Unassembled WGS sequence"/>
</dbReference>
<dbReference type="AlphaFoldDB" id="A0A1I0D6G8"/>
<dbReference type="Gene3D" id="3.40.50.1390">
    <property type="entry name" value="Resolvase, N-terminal catalytic domain"/>
    <property type="match status" value="1"/>
</dbReference>
<dbReference type="Pfam" id="PF13408">
    <property type="entry name" value="Zn_ribbon_recom"/>
    <property type="match status" value="1"/>
</dbReference>
<evidence type="ECO:0000259" key="2">
    <source>
        <dbReference type="PROSITE" id="PS51737"/>
    </source>
</evidence>
<evidence type="ECO:0000256" key="1">
    <source>
        <dbReference type="SAM" id="Coils"/>
    </source>
</evidence>
<dbReference type="SMART" id="SM00857">
    <property type="entry name" value="Resolvase"/>
    <property type="match status" value="1"/>
</dbReference>
<dbReference type="Gene3D" id="3.90.1750.20">
    <property type="entry name" value="Putative Large Serine Recombinase, Chain B, Domain 2"/>
    <property type="match status" value="1"/>
</dbReference>
<dbReference type="EMBL" id="FOIO01000004">
    <property type="protein sequence ID" value="SET27755.1"/>
    <property type="molecule type" value="Genomic_DNA"/>
</dbReference>
<dbReference type="InterPro" id="IPR038109">
    <property type="entry name" value="DNA_bind_recomb_sf"/>
</dbReference>
<sequence length="538" mass="61122">MTDYRVGIYIRLSLADGDGKAESDSIGNQRELIHQFLDRHPQLKNAPRTEFVDDGYTGTNTDRPQFQALMKELRAGAINVMVTKDFSRCHRDYTQMGNYLECVFPFLGVRYLSVNDSYDSDDYKGMTSGMDVVLRNIIYEAYSKDLSVKTTTAKIIMMKQGKYIGSFAPYGFQFHPTVRNKLVIDGDSAAVVRRIFDMTLQGMGSTAIARRLNSEGVLTPGAYFRLKNPGSGRFRKASEKNGWTAASVLNILHQYEYTGALVGRKRYKASLHEKRTVPQDKSDWIIYEGAHDAIISRADFDRVQEIIRQRPRRAKGIPQEYPLKGLLKCGNCHRTLSRIHSSAGYYYRCTKSKADENSDCPKGKLFSEKEIEGIIFRAVMQMLAMCQERKKQKSSLMLTRKERIAACVAELQKLEQQQERYRQEKFRAYEDYSGGALAKDAYLRQRADIDGKLAAAKAEQEAQEQLLSELEHLAFQDKAQEDDVFTSFAGATELTAELAQTFIKEVLVSSPTEIEIVWKFRDVFGGHSDTKEEEGHNG</sequence>
<dbReference type="PANTHER" id="PTHR30461">
    <property type="entry name" value="DNA-INVERTASE FROM LAMBDOID PROPHAGE"/>
    <property type="match status" value="1"/>
</dbReference>
<feature type="domain" description="Recombinase" evidence="2">
    <location>
        <begin position="169"/>
        <end position="313"/>
    </location>
</feature>
<dbReference type="InterPro" id="IPR025827">
    <property type="entry name" value="Zn_ribbon_recom_dom"/>
</dbReference>
<dbReference type="GO" id="GO:0000150">
    <property type="term" value="F:DNA strand exchange activity"/>
    <property type="evidence" value="ECO:0007669"/>
    <property type="project" value="InterPro"/>
</dbReference>
<proteinExistence type="predicted"/>
<gene>
    <name evidence="3" type="ORF">SAMN05216521_100461</name>
</gene>
<dbReference type="InterPro" id="IPR036162">
    <property type="entry name" value="Resolvase-like_N_sf"/>
</dbReference>
<dbReference type="InterPro" id="IPR011109">
    <property type="entry name" value="DNA_bind_recombinase_dom"/>
</dbReference>
<comment type="caution">
    <text evidence="3">The sequence shown here is derived from an EMBL/GenBank/DDBJ whole genome shotgun (WGS) entry which is preliminary data.</text>
</comment>
<dbReference type="PANTHER" id="PTHR30461:SF23">
    <property type="entry name" value="DNA RECOMBINASE-RELATED"/>
    <property type="match status" value="1"/>
</dbReference>